<reference evidence="2" key="1">
    <citation type="submission" date="2022-11" db="UniProtKB">
        <authorList>
            <consortium name="WormBaseParasite"/>
        </authorList>
    </citation>
    <scope>IDENTIFICATION</scope>
</reference>
<dbReference type="WBParaSite" id="nRc.2.0.1.t05999-RA">
    <property type="protein sequence ID" value="nRc.2.0.1.t05999-RA"/>
    <property type="gene ID" value="nRc.2.0.1.g05999"/>
</dbReference>
<sequence>MLEQSCSEPPHLGKSQATSKKCYFPLTSKQNFFEYIFSTTKKQLNTVANKNIKSEEDGTGRRGVSEGSCSLYAKKVTFLVKNNVGKCVLLNNDGVRADKV</sequence>
<evidence type="ECO:0000313" key="1">
    <source>
        <dbReference type="Proteomes" id="UP000887565"/>
    </source>
</evidence>
<keyword evidence="1" id="KW-1185">Reference proteome</keyword>
<dbReference type="Proteomes" id="UP000887565">
    <property type="component" value="Unplaced"/>
</dbReference>
<proteinExistence type="predicted"/>
<dbReference type="AlphaFoldDB" id="A0A915HVS0"/>
<organism evidence="1 2">
    <name type="scientific">Romanomermis culicivorax</name>
    <name type="common">Nematode worm</name>
    <dbReference type="NCBI Taxonomy" id="13658"/>
    <lineage>
        <taxon>Eukaryota</taxon>
        <taxon>Metazoa</taxon>
        <taxon>Ecdysozoa</taxon>
        <taxon>Nematoda</taxon>
        <taxon>Enoplea</taxon>
        <taxon>Dorylaimia</taxon>
        <taxon>Mermithida</taxon>
        <taxon>Mermithoidea</taxon>
        <taxon>Mermithidae</taxon>
        <taxon>Romanomermis</taxon>
    </lineage>
</organism>
<name>A0A915HVS0_ROMCU</name>
<accession>A0A915HVS0</accession>
<evidence type="ECO:0000313" key="2">
    <source>
        <dbReference type="WBParaSite" id="nRc.2.0.1.t05999-RA"/>
    </source>
</evidence>
<protein>
    <submittedName>
        <fullName evidence="2">Uncharacterized protein</fullName>
    </submittedName>
</protein>